<proteinExistence type="predicted"/>
<dbReference type="Proteomes" id="UP001295684">
    <property type="component" value="Unassembled WGS sequence"/>
</dbReference>
<protein>
    <submittedName>
        <fullName evidence="2">Uncharacterized protein</fullName>
    </submittedName>
</protein>
<dbReference type="AlphaFoldDB" id="A0AAD1UJU6"/>
<sequence>MNFQQNFHPDLCEINDPDYLYPGNIFFQVSRENFQIDFKDLSLACTDLPVCNREQSTLYSKLYEDSAFSDKGAEVSDKVLGNEDIKDDLVEIQDTAKENHTEEQKEASSHKEHCYQQKVIQKDTDEDNQNERNIEHIQEERQLSKTSSRDHNFEAMNFQRKDLTYKGGIRLLRRFYKKNFKDKNADIVRRRFRNCSLEDIFVRVQAMLVDLIPTEEITQELVYYTMGIIDLKKASELPCRKFIKTQITTFQNLRKKFSNKRFSRAIICKNLRTLACCLLQELDDPRVDIFREELISHNPASYEGQNSLDFELQRFQIIQ</sequence>
<keyword evidence="3" id="KW-1185">Reference proteome</keyword>
<evidence type="ECO:0000256" key="1">
    <source>
        <dbReference type="SAM" id="MobiDB-lite"/>
    </source>
</evidence>
<accession>A0AAD1UJU6</accession>
<organism evidence="2 3">
    <name type="scientific">Euplotes crassus</name>
    <dbReference type="NCBI Taxonomy" id="5936"/>
    <lineage>
        <taxon>Eukaryota</taxon>
        <taxon>Sar</taxon>
        <taxon>Alveolata</taxon>
        <taxon>Ciliophora</taxon>
        <taxon>Intramacronucleata</taxon>
        <taxon>Spirotrichea</taxon>
        <taxon>Hypotrichia</taxon>
        <taxon>Euplotida</taxon>
        <taxon>Euplotidae</taxon>
        <taxon>Moneuplotes</taxon>
    </lineage>
</organism>
<evidence type="ECO:0000313" key="3">
    <source>
        <dbReference type="Proteomes" id="UP001295684"/>
    </source>
</evidence>
<feature type="region of interest" description="Disordered" evidence="1">
    <location>
        <begin position="97"/>
        <end position="128"/>
    </location>
</feature>
<evidence type="ECO:0000313" key="2">
    <source>
        <dbReference type="EMBL" id="CAI2370671.1"/>
    </source>
</evidence>
<reference evidence="2" key="1">
    <citation type="submission" date="2023-07" db="EMBL/GenBank/DDBJ databases">
        <authorList>
            <consortium name="AG Swart"/>
            <person name="Singh M."/>
            <person name="Singh A."/>
            <person name="Seah K."/>
            <person name="Emmerich C."/>
        </authorList>
    </citation>
    <scope>NUCLEOTIDE SEQUENCE</scope>
    <source>
        <strain evidence="2">DP1</strain>
    </source>
</reference>
<gene>
    <name evidence="2" type="ORF">ECRASSUSDP1_LOCUS11988</name>
</gene>
<dbReference type="EMBL" id="CAMPGE010011870">
    <property type="protein sequence ID" value="CAI2370671.1"/>
    <property type="molecule type" value="Genomic_DNA"/>
</dbReference>
<comment type="caution">
    <text evidence="2">The sequence shown here is derived from an EMBL/GenBank/DDBJ whole genome shotgun (WGS) entry which is preliminary data.</text>
</comment>
<name>A0AAD1UJU6_EUPCR</name>